<reference evidence="5" key="1">
    <citation type="journal article" date="2019" name="Int. J. Syst. Evol. Microbiol.">
        <title>The Global Catalogue of Microorganisms (GCM) 10K type strain sequencing project: providing services to taxonomists for standard genome sequencing and annotation.</title>
        <authorList>
            <consortium name="The Broad Institute Genomics Platform"/>
            <consortium name="The Broad Institute Genome Sequencing Center for Infectious Disease"/>
            <person name="Wu L."/>
            <person name="Ma J."/>
        </authorList>
    </citation>
    <scope>NUCLEOTIDE SEQUENCE [LARGE SCALE GENOMIC DNA]</scope>
    <source>
        <strain evidence="5">JCM 16021</strain>
    </source>
</reference>
<gene>
    <name evidence="4" type="ORF">GCM10009843_09060</name>
</gene>
<evidence type="ECO:0000313" key="4">
    <source>
        <dbReference type="EMBL" id="GAA2117767.1"/>
    </source>
</evidence>
<dbReference type="SUPFAM" id="SSF55729">
    <property type="entry name" value="Acyl-CoA N-acyltransferases (Nat)"/>
    <property type="match status" value="2"/>
</dbReference>
<organism evidence="4 5">
    <name type="scientific">Nocardioides bigeumensis</name>
    <dbReference type="NCBI Taxonomy" id="433657"/>
    <lineage>
        <taxon>Bacteria</taxon>
        <taxon>Bacillati</taxon>
        <taxon>Actinomycetota</taxon>
        <taxon>Actinomycetes</taxon>
        <taxon>Propionibacteriales</taxon>
        <taxon>Nocardioidaceae</taxon>
        <taxon>Nocardioides</taxon>
    </lineage>
</organism>
<name>A0ABP5JGK0_9ACTN</name>
<dbReference type="Pfam" id="PF00583">
    <property type="entry name" value="Acetyltransf_1"/>
    <property type="match status" value="2"/>
</dbReference>
<sequence>MLDMGTGIEVTVCESDTDYEDWRQVRLAVVPEERCPSVAELKALTSPEKKFYVARAGGEIAGSGMADRSEVGDGGAIAPRVLPDWRRRGVGTALLVVLSQHCADLGLREVRASAEDAASLAFASKFGFVEIDREVEQLYDVGDEPDPGPPPHGLELVTAAERPGLWADCYDSFGREVLADFALHGELQVSAAEWVDEWGAAPMFLALHDGEVVGCAGLLLDDDQPARAENALTGVRRDWRGRGVATHLKRHTLHWASTHGIREVYTWTQNDNAAMRWLNELLGYRTGSVGITLSADLPLRAET</sequence>
<accession>A0ABP5JGK0</accession>
<dbReference type="EMBL" id="BAAAQQ010000002">
    <property type="protein sequence ID" value="GAA2117767.1"/>
    <property type="molecule type" value="Genomic_DNA"/>
</dbReference>
<dbReference type="InterPro" id="IPR016181">
    <property type="entry name" value="Acyl_CoA_acyltransferase"/>
</dbReference>
<protein>
    <recommendedName>
        <fullName evidence="3">N-acetyltransferase domain-containing protein</fullName>
    </recommendedName>
</protein>
<proteinExistence type="predicted"/>
<evidence type="ECO:0000256" key="2">
    <source>
        <dbReference type="ARBA" id="ARBA00023315"/>
    </source>
</evidence>
<dbReference type="InterPro" id="IPR050832">
    <property type="entry name" value="Bact_Acetyltransf"/>
</dbReference>
<comment type="caution">
    <text evidence="4">The sequence shown here is derived from an EMBL/GenBank/DDBJ whole genome shotgun (WGS) entry which is preliminary data.</text>
</comment>
<dbReference type="PANTHER" id="PTHR43877">
    <property type="entry name" value="AMINOALKYLPHOSPHONATE N-ACETYLTRANSFERASE-RELATED-RELATED"/>
    <property type="match status" value="1"/>
</dbReference>
<dbReference type="InterPro" id="IPR000182">
    <property type="entry name" value="GNAT_dom"/>
</dbReference>
<dbReference type="CDD" id="cd04301">
    <property type="entry name" value="NAT_SF"/>
    <property type="match status" value="2"/>
</dbReference>
<dbReference type="Proteomes" id="UP001500575">
    <property type="component" value="Unassembled WGS sequence"/>
</dbReference>
<dbReference type="PROSITE" id="PS51186">
    <property type="entry name" value="GNAT"/>
    <property type="match status" value="2"/>
</dbReference>
<evidence type="ECO:0000313" key="5">
    <source>
        <dbReference type="Proteomes" id="UP001500575"/>
    </source>
</evidence>
<keyword evidence="2" id="KW-0012">Acyltransferase</keyword>
<evidence type="ECO:0000256" key="1">
    <source>
        <dbReference type="ARBA" id="ARBA00022679"/>
    </source>
</evidence>
<keyword evidence="1" id="KW-0808">Transferase</keyword>
<evidence type="ECO:0000259" key="3">
    <source>
        <dbReference type="PROSITE" id="PS51186"/>
    </source>
</evidence>
<keyword evidence="5" id="KW-1185">Reference proteome</keyword>
<feature type="domain" description="N-acetyltransferase" evidence="3">
    <location>
        <begin position="10"/>
        <end position="161"/>
    </location>
</feature>
<dbReference type="Gene3D" id="3.40.630.30">
    <property type="match status" value="1"/>
</dbReference>
<feature type="domain" description="N-acetyltransferase" evidence="3">
    <location>
        <begin position="154"/>
        <end position="303"/>
    </location>
</feature>